<organism evidence="14 15">
    <name type="scientific">Staphylotrichum longicolle</name>
    <dbReference type="NCBI Taxonomy" id="669026"/>
    <lineage>
        <taxon>Eukaryota</taxon>
        <taxon>Fungi</taxon>
        <taxon>Dikarya</taxon>
        <taxon>Ascomycota</taxon>
        <taxon>Pezizomycotina</taxon>
        <taxon>Sordariomycetes</taxon>
        <taxon>Sordariomycetidae</taxon>
        <taxon>Sordariales</taxon>
        <taxon>Chaetomiaceae</taxon>
        <taxon>Staphylotrichum</taxon>
    </lineage>
</organism>
<evidence type="ECO:0000256" key="9">
    <source>
        <dbReference type="ARBA" id="ARBA00038901"/>
    </source>
</evidence>
<proteinExistence type="inferred from homology"/>
<dbReference type="InterPro" id="IPR026533">
    <property type="entry name" value="NTPase/PRRC1"/>
</dbReference>
<dbReference type="PANTHER" id="PTHR34699:SF2">
    <property type="entry name" value="NON-CANONICAL PURINE NTP PHOSPHATASE_PRRC1 DOMAIN-CONTAINING PROTEIN"/>
    <property type="match status" value="1"/>
</dbReference>
<evidence type="ECO:0000256" key="2">
    <source>
        <dbReference type="ARBA" id="ARBA00001946"/>
    </source>
</evidence>
<comment type="catalytic activity">
    <reaction evidence="10">
        <text>ITP + H2O = IDP + phosphate + H(+)</text>
        <dbReference type="Rhea" id="RHEA:28330"/>
        <dbReference type="ChEBI" id="CHEBI:15377"/>
        <dbReference type="ChEBI" id="CHEBI:15378"/>
        <dbReference type="ChEBI" id="CHEBI:43474"/>
        <dbReference type="ChEBI" id="CHEBI:58280"/>
        <dbReference type="ChEBI" id="CHEBI:61402"/>
        <dbReference type="EC" id="3.6.1.73"/>
    </reaction>
</comment>
<comment type="catalytic activity">
    <reaction evidence="11">
        <text>XTP + H2O = XDP + phosphate + H(+)</text>
        <dbReference type="Rhea" id="RHEA:28406"/>
        <dbReference type="ChEBI" id="CHEBI:15377"/>
        <dbReference type="ChEBI" id="CHEBI:15378"/>
        <dbReference type="ChEBI" id="CHEBI:43474"/>
        <dbReference type="ChEBI" id="CHEBI:59884"/>
        <dbReference type="ChEBI" id="CHEBI:61314"/>
        <dbReference type="EC" id="3.6.1.73"/>
    </reaction>
</comment>
<dbReference type="EMBL" id="JAHCVI010000003">
    <property type="protein sequence ID" value="KAG7286940.1"/>
    <property type="molecule type" value="Genomic_DNA"/>
</dbReference>
<keyword evidence="8" id="KW-0464">Manganese</keyword>
<evidence type="ECO:0000256" key="7">
    <source>
        <dbReference type="ARBA" id="ARBA00023080"/>
    </source>
</evidence>
<dbReference type="HAMAP" id="MF_00648">
    <property type="entry name" value="Non_canon_purine_NTPase_YjjX"/>
    <property type="match status" value="1"/>
</dbReference>
<dbReference type="Pfam" id="PF01931">
    <property type="entry name" value="NTPase_I-T"/>
    <property type="match status" value="1"/>
</dbReference>
<dbReference type="EC" id="3.6.1.73" evidence="9"/>
<sequence>MAPPQDNSNPPLPTSSSEGDPPTPITAMTTPKTILVASTNPVKIRAAERALARMFPGVAHTARGLSVPSGVPDQPFSDATTLLGARNRAEGARAADPEGADYWVGIEGGVDDDPQDGELLRSFAWVVVLDREEKTKMGRARTATYYLPGETAELVRGGMELGRADEVVFGRVNSKQKNGSVGLLTGDVIDRGGYYEEAVVLALIPFRNRGLTF</sequence>
<evidence type="ECO:0000259" key="13">
    <source>
        <dbReference type="Pfam" id="PF01931"/>
    </source>
</evidence>
<feature type="domain" description="Non-canonical purine NTP phosphatase/PRRC1" evidence="13">
    <location>
        <begin position="37"/>
        <end position="206"/>
    </location>
</feature>
<dbReference type="Proteomes" id="UP001197093">
    <property type="component" value="Unassembled WGS sequence"/>
</dbReference>
<evidence type="ECO:0000313" key="15">
    <source>
        <dbReference type="Proteomes" id="UP001197093"/>
    </source>
</evidence>
<dbReference type="InterPro" id="IPR029001">
    <property type="entry name" value="ITPase-like_fam"/>
</dbReference>
<comment type="caution">
    <text evidence="14">The sequence shown here is derived from an EMBL/GenBank/DDBJ whole genome shotgun (WGS) entry which is preliminary data.</text>
</comment>
<dbReference type="InterPro" id="IPR050299">
    <property type="entry name" value="YjjX_NTPase"/>
</dbReference>
<name>A0AAD4ETK6_9PEZI</name>
<accession>A0AAD4ETK6</accession>
<evidence type="ECO:0000256" key="6">
    <source>
        <dbReference type="ARBA" id="ARBA00022842"/>
    </source>
</evidence>
<comment type="cofactor">
    <cofactor evidence="1">
        <name>Mn(2+)</name>
        <dbReference type="ChEBI" id="CHEBI:29035"/>
    </cofactor>
</comment>
<feature type="region of interest" description="Disordered" evidence="12">
    <location>
        <begin position="1"/>
        <end position="31"/>
    </location>
</feature>
<dbReference type="FunFam" id="3.90.950.10:FF:000002">
    <property type="entry name" value="Inosine/xanthosine triphosphatase"/>
    <property type="match status" value="1"/>
</dbReference>
<keyword evidence="6" id="KW-0460">Magnesium</keyword>
<keyword evidence="15" id="KW-1185">Reference proteome</keyword>
<keyword evidence="5" id="KW-0378">Hydrolase</keyword>
<dbReference type="GO" id="GO:0046872">
    <property type="term" value="F:metal ion binding"/>
    <property type="evidence" value="ECO:0007669"/>
    <property type="project" value="UniProtKB-KW"/>
</dbReference>
<dbReference type="SUPFAM" id="SSF52972">
    <property type="entry name" value="ITPase-like"/>
    <property type="match status" value="1"/>
</dbReference>
<dbReference type="InterPro" id="IPR002786">
    <property type="entry name" value="Non_canon_purine_NTPase"/>
</dbReference>
<dbReference type="PANTHER" id="PTHR34699">
    <property type="match status" value="1"/>
</dbReference>
<comment type="cofactor">
    <cofactor evidence="2">
        <name>Mg(2+)</name>
        <dbReference type="ChEBI" id="CHEBI:18420"/>
    </cofactor>
</comment>
<feature type="compositionally biased region" description="Polar residues" evidence="12">
    <location>
        <begin position="1"/>
        <end position="18"/>
    </location>
</feature>
<protein>
    <recommendedName>
        <fullName evidence="9">inosine/xanthosine triphosphatase</fullName>
        <ecNumber evidence="9">3.6.1.73</ecNumber>
    </recommendedName>
</protein>
<evidence type="ECO:0000256" key="8">
    <source>
        <dbReference type="ARBA" id="ARBA00023211"/>
    </source>
</evidence>
<evidence type="ECO:0000256" key="11">
    <source>
        <dbReference type="ARBA" id="ARBA00048781"/>
    </source>
</evidence>
<dbReference type="Gene3D" id="3.90.950.10">
    <property type="match status" value="1"/>
</dbReference>
<evidence type="ECO:0000256" key="10">
    <source>
        <dbReference type="ARBA" id="ARBA00048174"/>
    </source>
</evidence>
<evidence type="ECO:0000256" key="12">
    <source>
        <dbReference type="SAM" id="MobiDB-lite"/>
    </source>
</evidence>
<evidence type="ECO:0000256" key="4">
    <source>
        <dbReference type="ARBA" id="ARBA00022741"/>
    </source>
</evidence>
<dbReference type="GO" id="GO:0006772">
    <property type="term" value="P:thiamine metabolic process"/>
    <property type="evidence" value="ECO:0007669"/>
    <property type="project" value="TreeGrafter"/>
</dbReference>
<keyword evidence="4" id="KW-0547">Nucleotide-binding</keyword>
<evidence type="ECO:0000256" key="5">
    <source>
        <dbReference type="ARBA" id="ARBA00022801"/>
    </source>
</evidence>
<keyword evidence="3" id="KW-0479">Metal-binding</keyword>
<dbReference type="GO" id="GO:0009117">
    <property type="term" value="P:nucleotide metabolic process"/>
    <property type="evidence" value="ECO:0007669"/>
    <property type="project" value="UniProtKB-KW"/>
</dbReference>
<reference evidence="14" key="1">
    <citation type="submission" date="2023-02" db="EMBL/GenBank/DDBJ databases">
        <authorList>
            <person name="Palmer J.M."/>
        </authorList>
    </citation>
    <scope>NUCLEOTIDE SEQUENCE</scope>
    <source>
        <strain evidence="14">FW57</strain>
    </source>
</reference>
<evidence type="ECO:0000256" key="3">
    <source>
        <dbReference type="ARBA" id="ARBA00022723"/>
    </source>
</evidence>
<dbReference type="GO" id="GO:0000166">
    <property type="term" value="F:nucleotide binding"/>
    <property type="evidence" value="ECO:0007669"/>
    <property type="project" value="UniProtKB-KW"/>
</dbReference>
<evidence type="ECO:0000313" key="14">
    <source>
        <dbReference type="EMBL" id="KAG7286940.1"/>
    </source>
</evidence>
<keyword evidence="7" id="KW-0546">Nucleotide metabolism</keyword>
<dbReference type="NCBIfam" id="TIGR00258">
    <property type="entry name" value="inosine/xanthosine triphosphatase"/>
    <property type="match status" value="1"/>
</dbReference>
<gene>
    <name evidence="14" type="ORF">NEMBOFW57_006440</name>
</gene>
<evidence type="ECO:0000256" key="1">
    <source>
        <dbReference type="ARBA" id="ARBA00001936"/>
    </source>
</evidence>
<dbReference type="AlphaFoldDB" id="A0AAD4ETK6"/>
<dbReference type="GO" id="GO:0103023">
    <property type="term" value="F:ITPase activity"/>
    <property type="evidence" value="ECO:0007669"/>
    <property type="project" value="UniProtKB-EC"/>
</dbReference>